<proteinExistence type="inferred from homology"/>
<dbReference type="Proteomes" id="UP000297741">
    <property type="component" value="Unassembled WGS sequence"/>
</dbReference>
<comment type="function">
    <text evidence="4">PPIases accelerate the folding of proteins. It catalyzes the cis-trans isomerization of proline imidic peptide bonds in oligopeptides.</text>
</comment>
<dbReference type="InterPro" id="IPR029000">
    <property type="entry name" value="Cyclophilin-like_dom_sf"/>
</dbReference>
<reference evidence="6 7" key="1">
    <citation type="submission" date="2018-11" db="EMBL/GenBank/DDBJ databases">
        <title>Tabrizicola sp. isolated from sediment of alpine lake.</title>
        <authorList>
            <person name="Liu Z."/>
        </authorList>
    </citation>
    <scope>NUCLEOTIDE SEQUENCE [LARGE SCALE GENOMIC DNA]</scope>
    <source>
        <strain evidence="6 7">DRYC-M-16</strain>
    </source>
</reference>
<comment type="catalytic activity">
    <reaction evidence="4">
        <text>[protein]-peptidylproline (omega=180) = [protein]-peptidylproline (omega=0)</text>
        <dbReference type="Rhea" id="RHEA:16237"/>
        <dbReference type="Rhea" id="RHEA-COMP:10747"/>
        <dbReference type="Rhea" id="RHEA-COMP:10748"/>
        <dbReference type="ChEBI" id="CHEBI:83833"/>
        <dbReference type="ChEBI" id="CHEBI:83834"/>
        <dbReference type="EC" id="5.2.1.8"/>
    </reaction>
</comment>
<dbReference type="GO" id="GO:0016853">
    <property type="term" value="F:isomerase activity"/>
    <property type="evidence" value="ECO:0007669"/>
    <property type="project" value="UniProtKB-KW"/>
</dbReference>
<comment type="similarity">
    <text evidence="1 4">Belongs to the cyclophilin-type PPIase family.</text>
</comment>
<accession>A0ABY2KM06</accession>
<dbReference type="Gene3D" id="2.40.100.10">
    <property type="entry name" value="Cyclophilin-like"/>
    <property type="match status" value="1"/>
</dbReference>
<evidence type="ECO:0000256" key="4">
    <source>
        <dbReference type="RuleBase" id="RU363019"/>
    </source>
</evidence>
<evidence type="ECO:0000259" key="5">
    <source>
        <dbReference type="PROSITE" id="PS50072"/>
    </source>
</evidence>
<keyword evidence="3 4" id="KW-0413">Isomerase</keyword>
<dbReference type="PANTHER" id="PTHR45625:SF4">
    <property type="entry name" value="PEPTIDYLPROLYL ISOMERASE DOMAIN AND WD REPEAT-CONTAINING PROTEIN 1"/>
    <property type="match status" value="1"/>
</dbReference>
<dbReference type="PROSITE" id="PS50072">
    <property type="entry name" value="CSA_PPIASE_2"/>
    <property type="match status" value="1"/>
</dbReference>
<sequence length="203" mass="21002">MSRDRFIAGGLFALGLAVVGGYAVSQMATPVMAQAEDGPGPNLVIEVAGSTSGQIVIDMLPDVAPQHVAQITALAAEGAYDGVVFHRVIDGFMAQTGDVENGKAGGDLSMAGMGGSSRPDLPAEFSDLSFERGVVGMARSQSPDSANSQFFIMFAPGEFLNGQYTVVGRVIEGMEVVDAIKKGDGGNGEVSDPDRMERVTVAQ</sequence>
<dbReference type="SUPFAM" id="SSF50891">
    <property type="entry name" value="Cyclophilin-like"/>
    <property type="match status" value="1"/>
</dbReference>
<feature type="domain" description="PPIase cyclophilin-type" evidence="5">
    <location>
        <begin position="42"/>
        <end position="203"/>
    </location>
</feature>
<evidence type="ECO:0000313" key="7">
    <source>
        <dbReference type="Proteomes" id="UP000297741"/>
    </source>
</evidence>
<evidence type="ECO:0000256" key="2">
    <source>
        <dbReference type="ARBA" id="ARBA00023110"/>
    </source>
</evidence>
<evidence type="ECO:0000313" key="6">
    <source>
        <dbReference type="EMBL" id="TGD42994.1"/>
    </source>
</evidence>
<dbReference type="RefSeq" id="WP_135431647.1">
    <property type="nucleotide sequence ID" value="NZ_RPEM01000007.1"/>
</dbReference>
<evidence type="ECO:0000256" key="3">
    <source>
        <dbReference type="ARBA" id="ARBA00023235"/>
    </source>
</evidence>
<dbReference type="EC" id="5.2.1.8" evidence="4"/>
<dbReference type="Pfam" id="PF00160">
    <property type="entry name" value="Pro_isomerase"/>
    <property type="match status" value="1"/>
</dbReference>
<comment type="caution">
    <text evidence="6">The sequence shown here is derived from an EMBL/GenBank/DDBJ whole genome shotgun (WGS) entry which is preliminary data.</text>
</comment>
<name>A0ABY2KM06_9RHOB</name>
<dbReference type="InterPro" id="IPR002130">
    <property type="entry name" value="Cyclophilin-type_PPIase_dom"/>
</dbReference>
<protein>
    <recommendedName>
        <fullName evidence="4">Peptidyl-prolyl cis-trans isomerase</fullName>
        <shortName evidence="4">PPIase</shortName>
        <ecNumber evidence="4">5.2.1.8</ecNumber>
    </recommendedName>
</protein>
<organism evidence="6 7">
    <name type="scientific">Pseudotabrizicola sediminis</name>
    <dbReference type="NCBI Taxonomy" id="2486418"/>
    <lineage>
        <taxon>Bacteria</taxon>
        <taxon>Pseudomonadati</taxon>
        <taxon>Pseudomonadota</taxon>
        <taxon>Alphaproteobacteria</taxon>
        <taxon>Rhodobacterales</taxon>
        <taxon>Paracoccaceae</taxon>
        <taxon>Pseudotabrizicola</taxon>
    </lineage>
</organism>
<keyword evidence="2 4" id="KW-0697">Rotamase</keyword>
<dbReference type="InterPro" id="IPR020892">
    <property type="entry name" value="Cyclophilin-type_PPIase_CS"/>
</dbReference>
<dbReference type="PROSITE" id="PS00170">
    <property type="entry name" value="CSA_PPIASE_1"/>
    <property type="match status" value="1"/>
</dbReference>
<gene>
    <name evidence="6" type="ORF">EEB11_12075</name>
</gene>
<dbReference type="CDD" id="cd00317">
    <property type="entry name" value="cyclophilin"/>
    <property type="match status" value="1"/>
</dbReference>
<dbReference type="PRINTS" id="PR00153">
    <property type="entry name" value="CSAPPISMRASE"/>
</dbReference>
<evidence type="ECO:0000256" key="1">
    <source>
        <dbReference type="ARBA" id="ARBA00007365"/>
    </source>
</evidence>
<dbReference type="InterPro" id="IPR044666">
    <property type="entry name" value="Cyclophilin_A-like"/>
</dbReference>
<dbReference type="EMBL" id="RPEM01000007">
    <property type="protein sequence ID" value="TGD42994.1"/>
    <property type="molecule type" value="Genomic_DNA"/>
</dbReference>
<dbReference type="PANTHER" id="PTHR45625">
    <property type="entry name" value="PEPTIDYL-PROLYL CIS-TRANS ISOMERASE-RELATED"/>
    <property type="match status" value="1"/>
</dbReference>
<keyword evidence="7" id="KW-1185">Reference proteome</keyword>